<dbReference type="GO" id="GO:0017004">
    <property type="term" value="P:cytochrome complex assembly"/>
    <property type="evidence" value="ECO:0007669"/>
    <property type="project" value="UniProtKB-KW"/>
</dbReference>
<dbReference type="GO" id="GO:0005886">
    <property type="term" value="C:plasma membrane"/>
    <property type="evidence" value="ECO:0007669"/>
    <property type="project" value="UniProtKB-SubCell"/>
</dbReference>
<evidence type="ECO:0000256" key="1">
    <source>
        <dbReference type="ARBA" id="ARBA00004533"/>
    </source>
</evidence>
<evidence type="ECO:0000256" key="8">
    <source>
        <dbReference type="ARBA" id="ARBA00023004"/>
    </source>
</evidence>
<name>A0A3B0VUV1_9ZZZZ</name>
<dbReference type="GO" id="GO:0046872">
    <property type="term" value="F:metal ion binding"/>
    <property type="evidence" value="ECO:0007669"/>
    <property type="project" value="UniProtKB-KW"/>
</dbReference>
<keyword evidence="9" id="KW-0472">Membrane</keyword>
<evidence type="ECO:0000256" key="3">
    <source>
        <dbReference type="ARBA" id="ARBA00022617"/>
    </source>
</evidence>
<keyword evidence="8" id="KW-0408">Iron</keyword>
<evidence type="ECO:0000256" key="7">
    <source>
        <dbReference type="ARBA" id="ARBA00022989"/>
    </source>
</evidence>
<keyword evidence="2" id="KW-1003">Cell membrane</keyword>
<dbReference type="InterPro" id="IPR012340">
    <property type="entry name" value="NA-bd_OB-fold"/>
</dbReference>
<evidence type="ECO:0000256" key="6">
    <source>
        <dbReference type="ARBA" id="ARBA00022748"/>
    </source>
</evidence>
<keyword evidence="5" id="KW-0479">Metal-binding</keyword>
<keyword evidence="7" id="KW-1133">Transmembrane helix</keyword>
<dbReference type="FunFam" id="2.40.50.140:FF:000104">
    <property type="entry name" value="Cytochrome c-type biogenesis protein CcmE"/>
    <property type="match status" value="1"/>
</dbReference>
<evidence type="ECO:0000256" key="4">
    <source>
        <dbReference type="ARBA" id="ARBA00022692"/>
    </source>
</evidence>
<dbReference type="PANTHER" id="PTHR34128:SF2">
    <property type="entry name" value="CYTOCHROME C-TYPE BIOGENESIS PROTEIN CCME HOMOLOG, MITOCHONDRIAL"/>
    <property type="match status" value="1"/>
</dbReference>
<dbReference type="SUPFAM" id="SSF82093">
    <property type="entry name" value="Heme chaperone CcmE"/>
    <property type="match status" value="1"/>
</dbReference>
<dbReference type="Pfam" id="PF03100">
    <property type="entry name" value="CcmE"/>
    <property type="match status" value="1"/>
</dbReference>
<keyword evidence="6" id="KW-0201">Cytochrome c-type biogenesis</keyword>
<keyword evidence="3" id="KW-0349">Heme</keyword>
<gene>
    <name evidence="10" type="ORF">MNBD_GAMMA01-364</name>
</gene>
<dbReference type="AlphaFoldDB" id="A0A3B0VUV1"/>
<sequence length="147" mass="16269">MTPTRKKRLMAVLLILIGVGIATALFLTAFKENILFYKSPTEVLSGDYPKARNFRIGGMVKVGSIVKSTTSLDVEFLVTDYANDIKVQHNGLLPDLFRDDQGMIAIGQLDKNGVFQAEEILAKHDENYMPPEVAASLKGHNTTKDKE</sequence>
<dbReference type="InterPro" id="IPR004329">
    <property type="entry name" value="CcmE"/>
</dbReference>
<protein>
    <submittedName>
        <fullName evidence="10">Cytochrome c-type biogenesis protein CcmE, heme chaperone</fullName>
    </submittedName>
</protein>
<dbReference type="NCBIfam" id="NF009727">
    <property type="entry name" value="PRK13254.1-1"/>
    <property type="match status" value="1"/>
</dbReference>
<dbReference type="HAMAP" id="MF_01959">
    <property type="entry name" value="CcmE"/>
    <property type="match status" value="1"/>
</dbReference>
<evidence type="ECO:0000313" key="10">
    <source>
        <dbReference type="EMBL" id="VAW36066.1"/>
    </source>
</evidence>
<dbReference type="InterPro" id="IPR036127">
    <property type="entry name" value="CcmE-like_sf"/>
</dbReference>
<accession>A0A3B0VUV1</accession>
<keyword evidence="4" id="KW-0812">Transmembrane</keyword>
<dbReference type="GO" id="GO:0017003">
    <property type="term" value="P:protein-heme linkage"/>
    <property type="evidence" value="ECO:0007669"/>
    <property type="project" value="InterPro"/>
</dbReference>
<dbReference type="PANTHER" id="PTHR34128">
    <property type="entry name" value="CYTOCHROME C-TYPE BIOGENESIS PROTEIN CCME HOMOLOG, MITOCHONDRIAL"/>
    <property type="match status" value="1"/>
</dbReference>
<dbReference type="Gene3D" id="2.40.50.140">
    <property type="entry name" value="Nucleic acid-binding proteins"/>
    <property type="match status" value="1"/>
</dbReference>
<evidence type="ECO:0000256" key="2">
    <source>
        <dbReference type="ARBA" id="ARBA00022475"/>
    </source>
</evidence>
<evidence type="ECO:0000256" key="9">
    <source>
        <dbReference type="ARBA" id="ARBA00023136"/>
    </source>
</evidence>
<dbReference type="GO" id="GO:0020037">
    <property type="term" value="F:heme binding"/>
    <property type="evidence" value="ECO:0007669"/>
    <property type="project" value="InterPro"/>
</dbReference>
<dbReference type="EMBL" id="UOEW01000127">
    <property type="protein sequence ID" value="VAW36066.1"/>
    <property type="molecule type" value="Genomic_DNA"/>
</dbReference>
<comment type="subcellular location">
    <subcellularLocation>
        <location evidence="1">Cell inner membrane</location>
    </subcellularLocation>
</comment>
<dbReference type="NCBIfam" id="NF009731">
    <property type="entry name" value="PRK13254.1-5"/>
    <property type="match status" value="1"/>
</dbReference>
<dbReference type="NCBIfam" id="NF009729">
    <property type="entry name" value="PRK13254.1-3"/>
    <property type="match status" value="1"/>
</dbReference>
<evidence type="ECO:0000256" key="5">
    <source>
        <dbReference type="ARBA" id="ARBA00022723"/>
    </source>
</evidence>
<organism evidence="10">
    <name type="scientific">hydrothermal vent metagenome</name>
    <dbReference type="NCBI Taxonomy" id="652676"/>
    <lineage>
        <taxon>unclassified sequences</taxon>
        <taxon>metagenomes</taxon>
        <taxon>ecological metagenomes</taxon>
    </lineage>
</organism>
<proteinExistence type="inferred from homology"/>
<reference evidence="10" key="1">
    <citation type="submission" date="2018-06" db="EMBL/GenBank/DDBJ databases">
        <authorList>
            <person name="Zhirakovskaya E."/>
        </authorList>
    </citation>
    <scope>NUCLEOTIDE SEQUENCE</scope>
</reference>